<dbReference type="EMBL" id="CAXDID020000003">
    <property type="protein sequence ID" value="CAL5972616.1"/>
    <property type="molecule type" value="Genomic_DNA"/>
</dbReference>
<dbReference type="EMBL" id="CATOUU010000380">
    <property type="protein sequence ID" value="CAI9927436.1"/>
    <property type="molecule type" value="Genomic_DNA"/>
</dbReference>
<evidence type="ECO:0000313" key="2">
    <source>
        <dbReference type="EMBL" id="CAI9927436.1"/>
    </source>
</evidence>
<comment type="caution">
    <text evidence="2">The sequence shown here is derived from an EMBL/GenBank/DDBJ whole genome shotgun (WGS) entry which is preliminary data.</text>
</comment>
<dbReference type="AlphaFoldDB" id="A0AA86NXE2"/>
<sequence length="747" mass="87643">MTGAVGLSKAIKQEIMGECFGVQQVYGTIHQIIQASQKQCEYYQNRKSYGKDDTDHIIVALKSTNEQRSKQLKQATMDLQSANSQIIELKDEIERVRIAAGSDLQIKENFLQVQKENEQHKLEVQQAKKTILELQQQKQTSDKYQKQLEQDFKQCQLDINKEIQEKSEIHAKFLQLQHENTQLINGNKNIASLQTENADLRDQLQKSTHLVEDQLIRIRGMINDISVAQTSNQQLQQQFSQLQIDSEAKEQSLKEQQIKLIEAQKQISFYSDQLKQSANNIQLIENMKKESEGNIQTVLNQLKQKENVINQLNEQIQQQKQIQNELQQKVADLNINNSRTEQLQNQITQLKHEHDSQLKGYQNQLQDLNNKFNQLQQEKQQIQSQFLEQKENFAQSNSQFKQIYDQNQILLSENIKYKENIKDIEQRYMQKTQILDEKVNQNEQITNQMKIIQQQMQEYKQIMLTQEEKYKAGRNELLNKLQNEQDQVQSLNSQIQKHLDEKQSLQNTIQTQSVDIKNHVVKLEAQNKHKDKKIEELERDNTQLAQSLAQQQSQLSQITIVQADKINLLQEYENKCAGLREALAQSKNETKAIQQSYQTLKEVYEVNQSKLDNYDQMLEQQKKCLQNDIQEQKSLAMNAQMKFLSLQQKYKDEVNQQKQIIEYKSYIQQLKGELANYKDTAKKSELEKNYKEMFAETVRMNSPQPRQRLEKLIIKEHQLNNASSNSAIKVGSQVRTKSQFQQVRKIE</sequence>
<reference evidence="3 4" key="2">
    <citation type="submission" date="2024-07" db="EMBL/GenBank/DDBJ databases">
        <authorList>
            <person name="Akdeniz Z."/>
        </authorList>
    </citation>
    <scope>NUCLEOTIDE SEQUENCE [LARGE SCALE GENOMIC DNA]</scope>
</reference>
<accession>A0AA86NXE2</accession>
<evidence type="ECO:0000313" key="4">
    <source>
        <dbReference type="Proteomes" id="UP001642409"/>
    </source>
</evidence>
<reference evidence="2" key="1">
    <citation type="submission" date="2023-06" db="EMBL/GenBank/DDBJ databases">
        <authorList>
            <person name="Kurt Z."/>
        </authorList>
    </citation>
    <scope>NUCLEOTIDE SEQUENCE</scope>
</reference>
<organism evidence="2">
    <name type="scientific">Hexamita inflata</name>
    <dbReference type="NCBI Taxonomy" id="28002"/>
    <lineage>
        <taxon>Eukaryota</taxon>
        <taxon>Metamonada</taxon>
        <taxon>Diplomonadida</taxon>
        <taxon>Hexamitidae</taxon>
        <taxon>Hexamitinae</taxon>
        <taxon>Hexamita</taxon>
    </lineage>
</organism>
<dbReference type="Proteomes" id="UP001642409">
    <property type="component" value="Unassembled WGS sequence"/>
</dbReference>
<keyword evidence="1" id="KW-0175">Coiled coil</keyword>
<protein>
    <submittedName>
        <fullName evidence="2">Uncharacterized protein</fullName>
    </submittedName>
</protein>
<evidence type="ECO:0000256" key="1">
    <source>
        <dbReference type="SAM" id="Coils"/>
    </source>
</evidence>
<feature type="coiled-coil region" evidence="1">
    <location>
        <begin position="615"/>
        <end position="642"/>
    </location>
</feature>
<evidence type="ECO:0000313" key="3">
    <source>
        <dbReference type="EMBL" id="CAL5972616.1"/>
    </source>
</evidence>
<gene>
    <name evidence="2" type="ORF">HINF_LOCUS15081</name>
    <name evidence="3" type="ORF">HINF_LOCUS1994</name>
</gene>
<keyword evidence="4" id="KW-1185">Reference proteome</keyword>
<name>A0AA86NXE2_9EUKA</name>
<proteinExistence type="predicted"/>
<feature type="coiled-coil region" evidence="1">
    <location>
        <begin position="65"/>
        <end position="589"/>
    </location>
</feature>